<dbReference type="Proteomes" id="UP000004217">
    <property type="component" value="Unassembled WGS sequence"/>
</dbReference>
<feature type="compositionally biased region" description="Low complexity" evidence="6">
    <location>
        <begin position="367"/>
        <end position="380"/>
    </location>
</feature>
<evidence type="ECO:0000313" key="7">
    <source>
        <dbReference type="EMBL" id="EGX55626.1"/>
    </source>
</evidence>
<organism evidence="7 8">
    <name type="scientific">Streptomyces zinciresistens K42</name>
    <dbReference type="NCBI Taxonomy" id="700597"/>
    <lineage>
        <taxon>Bacteria</taxon>
        <taxon>Bacillati</taxon>
        <taxon>Actinomycetota</taxon>
        <taxon>Actinomycetes</taxon>
        <taxon>Kitasatosporales</taxon>
        <taxon>Streptomycetaceae</taxon>
        <taxon>Streptomyces</taxon>
    </lineage>
</organism>
<gene>
    <name evidence="7" type="ORF">SZN_31944</name>
</gene>
<comment type="caution">
    <text evidence="7">The sequence shown here is derived from an EMBL/GenBank/DDBJ whole genome shotgun (WGS) entry which is preliminary data.</text>
</comment>
<evidence type="ECO:0000313" key="8">
    <source>
        <dbReference type="Proteomes" id="UP000004217"/>
    </source>
</evidence>
<comment type="function">
    <text evidence="5">ATP-dependent carboxylate-amine ligase which exhibits weak glutamate--cysteine ligase activity.</text>
</comment>
<evidence type="ECO:0000256" key="1">
    <source>
        <dbReference type="ARBA" id="ARBA00022598"/>
    </source>
</evidence>
<evidence type="ECO:0000256" key="2">
    <source>
        <dbReference type="ARBA" id="ARBA00022741"/>
    </source>
</evidence>
<dbReference type="InterPro" id="IPR050141">
    <property type="entry name" value="GCL_type2/YbdK_subfam"/>
</dbReference>
<evidence type="ECO:0000256" key="3">
    <source>
        <dbReference type="ARBA" id="ARBA00022840"/>
    </source>
</evidence>
<evidence type="ECO:0000256" key="4">
    <source>
        <dbReference type="ARBA" id="ARBA00048819"/>
    </source>
</evidence>
<dbReference type="InterPro" id="IPR014746">
    <property type="entry name" value="Gln_synth/guanido_kin_cat_dom"/>
</dbReference>
<dbReference type="GO" id="GO:0004357">
    <property type="term" value="F:glutamate-cysteine ligase activity"/>
    <property type="evidence" value="ECO:0007669"/>
    <property type="project" value="UniProtKB-EC"/>
</dbReference>
<reference evidence="7 8" key="1">
    <citation type="submission" date="2011-08" db="EMBL/GenBank/DDBJ databases">
        <authorList>
            <person name="Lin Y."/>
            <person name="Hao X."/>
            <person name="Johnstone L."/>
            <person name="Miller S.J."/>
            <person name="Wei G."/>
            <person name="Rensing C."/>
        </authorList>
    </citation>
    <scope>NUCLEOTIDE SEQUENCE [LARGE SCALE GENOMIC DNA]</scope>
    <source>
        <strain evidence="7 8">K42</strain>
    </source>
</reference>
<dbReference type="InterPro" id="IPR011793">
    <property type="entry name" value="YbdK"/>
</dbReference>
<keyword evidence="1 5" id="KW-0436">Ligase</keyword>
<dbReference type="EC" id="6.3.2.2" evidence="5"/>
<dbReference type="PANTHER" id="PTHR36510">
    <property type="entry name" value="GLUTAMATE--CYSTEINE LIGASE 2-RELATED"/>
    <property type="match status" value="1"/>
</dbReference>
<accession>G2GLJ3</accession>
<dbReference type="NCBIfam" id="NF010041">
    <property type="entry name" value="PRK13517.1-1"/>
    <property type="match status" value="1"/>
</dbReference>
<feature type="compositionally biased region" description="Basic and acidic residues" evidence="6">
    <location>
        <begin position="322"/>
        <end position="338"/>
    </location>
</feature>
<comment type="similarity">
    <text evidence="5">Belongs to the glutamate--cysteine ligase type 2 family. YbdK subfamily.</text>
</comment>
<name>G2GLJ3_9ACTN</name>
<dbReference type="GO" id="GO:0005524">
    <property type="term" value="F:ATP binding"/>
    <property type="evidence" value="ECO:0007669"/>
    <property type="project" value="UniProtKB-KW"/>
</dbReference>
<dbReference type="PATRIC" id="fig|700597.3.peg.6256"/>
<keyword evidence="8" id="KW-1185">Reference proteome</keyword>
<dbReference type="GO" id="GO:0042398">
    <property type="term" value="P:modified amino acid biosynthetic process"/>
    <property type="evidence" value="ECO:0007669"/>
    <property type="project" value="InterPro"/>
</dbReference>
<dbReference type="Gene3D" id="3.30.590.20">
    <property type="match status" value="1"/>
</dbReference>
<evidence type="ECO:0000256" key="6">
    <source>
        <dbReference type="SAM" id="MobiDB-lite"/>
    </source>
</evidence>
<dbReference type="PANTHER" id="PTHR36510:SF1">
    <property type="entry name" value="GLUTAMATE--CYSTEINE LIGASE 2-RELATED"/>
    <property type="match status" value="1"/>
</dbReference>
<keyword evidence="3 5" id="KW-0067">ATP-binding</keyword>
<protein>
    <recommendedName>
        <fullName evidence="5">Putative glutamate--cysteine ligase 2</fullName>
        <ecNumber evidence="5">6.3.2.2</ecNumber>
    </recommendedName>
    <alternativeName>
        <fullName evidence="5">Gamma-glutamylcysteine synthetase 2</fullName>
        <shortName evidence="5">GCS 2</shortName>
        <shortName evidence="5">Gamma-GCS 2</shortName>
    </alternativeName>
</protein>
<evidence type="ECO:0000256" key="5">
    <source>
        <dbReference type="HAMAP-Rule" id="MF_01609"/>
    </source>
</evidence>
<comment type="catalytic activity">
    <reaction evidence="4 5">
        <text>L-cysteine + L-glutamate + ATP = gamma-L-glutamyl-L-cysteine + ADP + phosphate + H(+)</text>
        <dbReference type="Rhea" id="RHEA:13285"/>
        <dbReference type="ChEBI" id="CHEBI:15378"/>
        <dbReference type="ChEBI" id="CHEBI:29985"/>
        <dbReference type="ChEBI" id="CHEBI:30616"/>
        <dbReference type="ChEBI" id="CHEBI:35235"/>
        <dbReference type="ChEBI" id="CHEBI:43474"/>
        <dbReference type="ChEBI" id="CHEBI:58173"/>
        <dbReference type="ChEBI" id="CHEBI:456216"/>
        <dbReference type="EC" id="6.3.2.2"/>
    </reaction>
</comment>
<dbReference type="SUPFAM" id="SSF55931">
    <property type="entry name" value="Glutamine synthetase/guanido kinase"/>
    <property type="match status" value="1"/>
</dbReference>
<proteinExistence type="inferred from homology"/>
<dbReference type="InterPro" id="IPR006336">
    <property type="entry name" value="GCS2"/>
</dbReference>
<dbReference type="HAMAP" id="MF_01609">
    <property type="entry name" value="Glu_cys_ligase_2"/>
    <property type="match status" value="1"/>
</dbReference>
<dbReference type="Pfam" id="PF04107">
    <property type="entry name" value="GCS2"/>
    <property type="match status" value="1"/>
</dbReference>
<dbReference type="EMBL" id="AGBF01000208">
    <property type="protein sequence ID" value="EGX55626.1"/>
    <property type="molecule type" value="Genomic_DNA"/>
</dbReference>
<sequence length="389" mass="41513">MTTIGVEEEYLLLDPVTGLPVPLADKVRRAAGLAPFVAEQEVQSELLQAQVEVATPVCGTLDEAGGHLLRLRHAVTAAAERHGCRVAPSGTAPLRDGRPEAVTDKVRYRELLSRAPQLVAEQLVNGMHVHVAVPGREEGVQVVNRLRPWLPVLTALSANSPLWEGHDTGFASWRTVVFGRWPVSGMPPYFTDAADHDRRVQRLLRSGLISDVGQVYWLARLSARYPTIEVRCLDVQLSVDDAVPLAGLVRALVTTELAAAAAGEPAPDLAPELLRAALWHAARHGAGGTLVGPDGDSRPAREVLDALLGHVAPAARRGRGHPAGDRPHRPPPAGRDRGGPPARRLRAGRPAGGHRPDRGARHPVLTRHPAPGTHRPAPGARRPPPGASS</sequence>
<dbReference type="AlphaFoldDB" id="G2GLJ3"/>
<keyword evidence="2 5" id="KW-0547">Nucleotide-binding</keyword>
<feature type="region of interest" description="Disordered" evidence="6">
    <location>
        <begin position="312"/>
        <end position="389"/>
    </location>
</feature>
<dbReference type="NCBIfam" id="TIGR02050">
    <property type="entry name" value="gshA_cyan_rel"/>
    <property type="match status" value="1"/>
</dbReference>